<dbReference type="Proteomes" id="UP000622687">
    <property type="component" value="Unassembled WGS sequence"/>
</dbReference>
<gene>
    <name evidence="1" type="ORF">I6U51_22660</name>
</gene>
<evidence type="ECO:0000313" key="2">
    <source>
        <dbReference type="Proteomes" id="UP000622687"/>
    </source>
</evidence>
<accession>A0A934I0G2</accession>
<comment type="caution">
    <text evidence="1">The sequence shown here is derived from an EMBL/GenBank/DDBJ whole genome shotgun (WGS) entry which is preliminary data.</text>
</comment>
<evidence type="ECO:0000313" key="1">
    <source>
        <dbReference type="EMBL" id="MBI6875479.1"/>
    </source>
</evidence>
<organism evidence="1 2">
    <name type="scientific">Clostridium aciditolerans</name>
    <dbReference type="NCBI Taxonomy" id="339861"/>
    <lineage>
        <taxon>Bacteria</taxon>
        <taxon>Bacillati</taxon>
        <taxon>Bacillota</taxon>
        <taxon>Clostridia</taxon>
        <taxon>Eubacteriales</taxon>
        <taxon>Clostridiaceae</taxon>
        <taxon>Clostridium</taxon>
    </lineage>
</organism>
<reference evidence="1" key="1">
    <citation type="submission" date="2020-12" db="EMBL/GenBank/DDBJ databases">
        <title>Clostridium thailandense sp. nov., a novel acetogenic bacterium isolated from peat land soil in Thailand.</title>
        <authorList>
            <person name="Chaikitkaew S."/>
            <person name="Birkeland N.K."/>
        </authorList>
    </citation>
    <scope>NUCLEOTIDE SEQUENCE</scope>
    <source>
        <strain evidence="1">DSM 17425</strain>
    </source>
</reference>
<protein>
    <submittedName>
        <fullName evidence="1">Uncharacterized protein</fullName>
    </submittedName>
</protein>
<dbReference type="AlphaFoldDB" id="A0A934I0G2"/>
<proteinExistence type="predicted"/>
<name>A0A934I0G2_9CLOT</name>
<sequence length="109" mass="12925">MTREQLEELLNSFIGKKIVIKMNSDYCSCITCMQLKSIEFSEGVKKSRVSSSFIKYSNVSISDEKGRFVIEYEDVENIKYKDTDRSQFYEFQLIYRDGTKIQFYSEEVF</sequence>
<dbReference type="RefSeq" id="WP_211144822.1">
    <property type="nucleotide sequence ID" value="NZ_JAEEGB010000045.1"/>
</dbReference>
<dbReference type="EMBL" id="JAEEGB010000045">
    <property type="protein sequence ID" value="MBI6875479.1"/>
    <property type="molecule type" value="Genomic_DNA"/>
</dbReference>
<keyword evidence="2" id="KW-1185">Reference proteome</keyword>